<dbReference type="InterPro" id="IPR001680">
    <property type="entry name" value="WD40_rpt"/>
</dbReference>
<dbReference type="Pfam" id="PF02138">
    <property type="entry name" value="Beach"/>
    <property type="match status" value="1"/>
</dbReference>
<evidence type="ECO:0000259" key="4">
    <source>
        <dbReference type="PROSITE" id="PS50197"/>
    </source>
</evidence>
<evidence type="ECO:0000313" key="5">
    <source>
        <dbReference type="EMBL" id="KAK8892087.1"/>
    </source>
</evidence>
<keyword evidence="6" id="KW-1185">Reference proteome</keyword>
<keyword evidence="2" id="KW-0677">Repeat</keyword>
<organism evidence="5 6">
    <name type="scientific">Tritrichomonas musculus</name>
    <dbReference type="NCBI Taxonomy" id="1915356"/>
    <lineage>
        <taxon>Eukaryota</taxon>
        <taxon>Metamonada</taxon>
        <taxon>Parabasalia</taxon>
        <taxon>Tritrichomonadida</taxon>
        <taxon>Tritrichomonadidae</taxon>
        <taxon>Tritrichomonas</taxon>
    </lineage>
</organism>
<evidence type="ECO:0000256" key="1">
    <source>
        <dbReference type="ARBA" id="ARBA00022574"/>
    </source>
</evidence>
<dbReference type="PROSITE" id="PS00678">
    <property type="entry name" value="WD_REPEATS_1"/>
    <property type="match status" value="1"/>
</dbReference>
<evidence type="ECO:0000313" key="6">
    <source>
        <dbReference type="Proteomes" id="UP001470230"/>
    </source>
</evidence>
<proteinExistence type="predicted"/>
<dbReference type="InterPro" id="IPR050865">
    <property type="entry name" value="BEACH_Domain"/>
</dbReference>
<dbReference type="SUPFAM" id="SSF50729">
    <property type="entry name" value="PH domain-like"/>
    <property type="match status" value="1"/>
</dbReference>
<dbReference type="InterPro" id="IPR019775">
    <property type="entry name" value="WD40_repeat_CS"/>
</dbReference>
<name>A0ABR2KLS6_9EUKA</name>
<dbReference type="InterPro" id="IPR036322">
    <property type="entry name" value="WD40_repeat_dom_sf"/>
</dbReference>
<protein>
    <recommendedName>
        <fullName evidence="4">BEACH domain-containing protein</fullName>
    </recommendedName>
</protein>
<dbReference type="PANTHER" id="PTHR13743">
    <property type="entry name" value="BEIGE/BEACH-RELATED"/>
    <property type="match status" value="1"/>
</dbReference>
<feature type="domain" description="BEACH" evidence="4">
    <location>
        <begin position="1663"/>
        <end position="1938"/>
    </location>
</feature>
<dbReference type="Proteomes" id="UP001470230">
    <property type="component" value="Unassembled WGS sequence"/>
</dbReference>
<dbReference type="PROSITE" id="PS50082">
    <property type="entry name" value="WD_REPEATS_2"/>
    <property type="match status" value="1"/>
</dbReference>
<feature type="repeat" description="WD" evidence="3">
    <location>
        <begin position="2030"/>
        <end position="2047"/>
    </location>
</feature>
<dbReference type="PROSITE" id="PS50197">
    <property type="entry name" value="BEACH"/>
    <property type="match status" value="1"/>
</dbReference>
<dbReference type="InterPro" id="IPR000409">
    <property type="entry name" value="BEACH_dom"/>
</dbReference>
<dbReference type="InterPro" id="IPR015943">
    <property type="entry name" value="WD40/YVTN_repeat-like_dom_sf"/>
</dbReference>
<dbReference type="SMART" id="SM01026">
    <property type="entry name" value="Beach"/>
    <property type="match status" value="1"/>
</dbReference>
<accession>A0ABR2KLS6</accession>
<dbReference type="Gene3D" id="1.10.1540.10">
    <property type="entry name" value="BEACH domain"/>
    <property type="match status" value="1"/>
</dbReference>
<evidence type="ECO:0000256" key="2">
    <source>
        <dbReference type="ARBA" id="ARBA00022737"/>
    </source>
</evidence>
<dbReference type="Gene3D" id="2.130.10.10">
    <property type="entry name" value="YVTN repeat-like/Quinoprotein amine dehydrogenase"/>
    <property type="match status" value="1"/>
</dbReference>
<gene>
    <name evidence="5" type="ORF">M9Y10_029309</name>
</gene>
<sequence length="2255" mass="264455">MNYREDLFENIFKSINNTKDTGLYKTSRKFPILSPDTIEENFTLDKDEDKIIIEDQNIGNIIIETRDHDLEFIKQLISFYKNKKINTLEPRKKRLTILIFIKIIIELEYKLNLEGNYDILFDNDIFPSDPTTSELFDFIRKMNYLLYTLFSNFDISQNNEMLNTLKSIWDKNEIKWIYNFFPFFNQIIKDYDQSIFTIFTNSSFYTESFLSKSEKDPLLFKFVSKITESNPKIIFGNEKILNNFENYVKYKECRKPLISWLSIGLKIFSNFDVADENFRKIINKIFSLFLTILTYDKFEDCEKSDALDIIIDSFLPVETSILSTSEIVHSILFQLSTFSGLSTDYYFKFLNFLTELNDKYEVFDNSSYDSIFENLKKSAFQKVNIEKLWEFTLKKSYDNSLSDNILNWRGIELILSYHQVDEFQIFERIEKLMHVKSNLYEFQKAKLTKFIVDHLIEIQSDVKLLQLYVITLELMITVILTEKDLFEILKLIKSNEFEKSVEVIQIFLNIYQKQRDIFHPSSFFRFDRENQHLYGPLKKVLEAHSICFAFRLTQKVDQTTKNELFSIQLPDKKKLFSLYLVNKTLNIENSENNSIRPLFENNSILMDEWNFIEIFVNTKLTSIKLRLNQVEQYIEFKSNSKNFFSFLIKKEKPFYEYRFAIESSIFDYSNIFVIPCNIEKKETSSFYSIMTENNLDLTKVPNFNYCLYSTAKGGVNSSHCKCVKNYNFSSENSNENEVHMTVDFKGRTITNIENIFDYKDSIDVKKFFFSLFDKLDSSSSFSQAVGQTFLSKLLQFFESSKMMNPKVIELYSILLNTIDTKFISFSEMLKFYDLRDSLISDEIIRQFYQSIIFNFRLISRLPSDIQLNFYVNSLAFNFRYINAKSFETILFKAIEYYGEESAVSNSVWKMLSKICDPNNLNDIEPIISVTMNSHISNYIKVKCVTILTDTITQIESNEPLKTKKLFSLSVFLTSLDSIELQMLGIKLFCLVERYFNITENKMNSKQTPINSMKYVYQMIFSSNVSHEISEFNKMTQTIFNYLIPGSFIQDHEEQQFELANSATASVNSISVESSNEVIFSNLTIFPLIVYYSSFCSVETRKDLIKKFISNIRTNYLSSFLDLNSWHFWLTNFLFQFISEEKNLNSDDDLNFFIDPLVELFQIEISFQSSVNKIDEFFNFIRFYSFKFNFNYRTIQILILIKLLIIFKESNSIKEISLLYPIIYSALQVEIKNSSFEFIEILNDIENLNEKDNQLFELFTNRYKNNFDFTVKSTSATEQNLRLLLIKTVLDLKENISIQLNSCDINDIYSLTSFILVDYISNDSCTNKGDLLNNYKNTFLSFSKNSAKKYKKCQEILSNVSNKELVISTEKLFFTKYFQEAKLQLKSKIKQTVNLILNDFKASEITTVTIENKKCNEICIRLLKKDSEFNQFYSQKVDNFESYRDEKLGRENRRIERIYNSFLNEKLKDKIERKFKILNQTSSQGTRSLMSVNNNFTSHKDNKFSWLGKIDINPENKYKLSKMNNSKFVYFNVKMIKVDEVVDGILSHTENKIVFYSSMKVIEIEYHSILFIFNRLFPFTVKNYKGCEIFTNKNRNFYFIFTGEVTDRDSFYNSLPDYSSYMSLVTKKYQVNSKKTADLNYDETIKFDFFYALRKTCSSIYQNQPSPVIYDRLNLVSKWQNYNITNYEYVYYLNLLSNRSYQILNFYPYFPVLLKNFESETLDLEDDSLYRDLSLPTIFNSHVNSDQDLIRSFPITEHSLTYLLGRVEPFTTNFLNLNAQRFDSRIYYNLKSTLSNQESVQETFNLPFYLVNENGFNLGVKENGEALNDIILPKWSNNHFTYTFVQRLLFESDFTSKKLPKWIDITFGCSQNSYNGSPIFTNDDSPFLMGCFPDQLRVHPHPDRTIKNDENRQNLLFLMKESNKSNPIGSFPLKEKISKFLKSKIEGIEKEFVYFKNNGSFYVADVNQKPFSNEIVPNESGKLLCVSRPLKLAVFGTKYDDFLTVVDLQKKTISIQCHTNAKVLCAKTIGGRFIITGGSDCVLRVWDMLHNFSIESCSCYHEDEIIAVAGCRSTGLIASIDRSMNLVVETLYGQKLINFVPLEKGNFTPLLEVTKAGLIIVTLKEKLMILDSRGKEIKNLKFDIATGFCSSFFGLSLFYDLDTRELLLVGLNSGEVLLIDLTSIDVIGKFTWPENDTSSKSWSACSMKKCKAALFSDGDQIQVLTFDKLISKTFRNRNSEDIKNVGDMESFCFNYQ</sequence>
<reference evidence="5 6" key="1">
    <citation type="submission" date="2024-04" db="EMBL/GenBank/DDBJ databases">
        <title>Tritrichomonas musculus Genome.</title>
        <authorList>
            <person name="Alves-Ferreira E."/>
            <person name="Grigg M."/>
            <person name="Lorenzi H."/>
            <person name="Galac M."/>
        </authorList>
    </citation>
    <scope>NUCLEOTIDE SEQUENCE [LARGE SCALE GENOMIC DNA]</scope>
    <source>
        <strain evidence="5 6">EAF2021</strain>
    </source>
</reference>
<dbReference type="EMBL" id="JAPFFF010000004">
    <property type="protein sequence ID" value="KAK8892087.1"/>
    <property type="molecule type" value="Genomic_DNA"/>
</dbReference>
<dbReference type="PANTHER" id="PTHR13743:SF112">
    <property type="entry name" value="BEACH DOMAIN-CONTAINING PROTEIN"/>
    <property type="match status" value="1"/>
</dbReference>
<dbReference type="SUPFAM" id="SSF50978">
    <property type="entry name" value="WD40 repeat-like"/>
    <property type="match status" value="1"/>
</dbReference>
<dbReference type="InterPro" id="IPR036372">
    <property type="entry name" value="BEACH_dom_sf"/>
</dbReference>
<comment type="caution">
    <text evidence="5">The sequence shown here is derived from an EMBL/GenBank/DDBJ whole genome shotgun (WGS) entry which is preliminary data.</text>
</comment>
<evidence type="ECO:0000256" key="3">
    <source>
        <dbReference type="PROSITE-ProRule" id="PRU00221"/>
    </source>
</evidence>
<keyword evidence="1 3" id="KW-0853">WD repeat</keyword>
<dbReference type="SUPFAM" id="SSF81837">
    <property type="entry name" value="BEACH domain"/>
    <property type="match status" value="1"/>
</dbReference>